<evidence type="ECO:0000256" key="1">
    <source>
        <dbReference type="ARBA" id="ARBA00001917"/>
    </source>
</evidence>
<evidence type="ECO:0000256" key="8">
    <source>
        <dbReference type="PIRNR" id="PIRNR038996"/>
    </source>
</evidence>
<dbReference type="InterPro" id="IPR001226">
    <property type="entry name" value="Flavodoxin_CS"/>
</dbReference>
<sequence length="165" mass="17906">MDTVILYGSSGGNTADVAEKIKDAYGEGVTAIDVADASEENLNGEFIILGISTWGIGDLQDDFEDFLDTLKEADLSDKTIALFGLGDQDGYPDTFCDGMGLVYEAVKDNCKKVVGFTSTDGYEFDESISEVDGQFVGLVIDEDNQSELTDGRIEKWVKQIKEEVA</sequence>
<dbReference type="NCBIfam" id="NF006738">
    <property type="entry name" value="PRK09267.1-4"/>
    <property type="match status" value="1"/>
</dbReference>
<dbReference type="InterPro" id="IPR010086">
    <property type="entry name" value="Flavodoxin_lc"/>
</dbReference>
<proteinExistence type="inferred from homology"/>
<dbReference type="RefSeq" id="WP_116496130.1">
    <property type="nucleotide sequence ID" value="NZ_QENZ01000003.1"/>
</dbReference>
<evidence type="ECO:0000256" key="3">
    <source>
        <dbReference type="ARBA" id="ARBA00022448"/>
    </source>
</evidence>
<dbReference type="AlphaFoldDB" id="A0A7L4UST6"/>
<dbReference type="NCBIfam" id="NF006739">
    <property type="entry name" value="PRK09267.1-5"/>
    <property type="match status" value="1"/>
</dbReference>
<keyword evidence="7" id="KW-0535">Nitrogen fixation</keyword>
<dbReference type="PRINTS" id="PR00369">
    <property type="entry name" value="FLAVODOXIN"/>
</dbReference>
<keyword evidence="11" id="KW-1185">Reference proteome</keyword>
<keyword evidence="3 8" id="KW-0813">Transport</keyword>
<evidence type="ECO:0000256" key="2">
    <source>
        <dbReference type="ARBA" id="ARBA00005267"/>
    </source>
</evidence>
<dbReference type="PANTHER" id="PTHR42809:SF1">
    <property type="entry name" value="FLAVODOXIN 1"/>
    <property type="match status" value="1"/>
</dbReference>
<dbReference type="PROSITE" id="PS50902">
    <property type="entry name" value="FLAVODOXIN_LIKE"/>
    <property type="match status" value="1"/>
</dbReference>
<comment type="similarity">
    <text evidence="2 8">Belongs to the flavodoxin family.</text>
</comment>
<dbReference type="PIRSF" id="PIRSF038996">
    <property type="entry name" value="FldA"/>
    <property type="match status" value="1"/>
</dbReference>
<dbReference type="Proteomes" id="UP000251835">
    <property type="component" value="Unassembled WGS sequence"/>
</dbReference>
<evidence type="ECO:0000313" key="11">
    <source>
        <dbReference type="Proteomes" id="UP000251835"/>
    </source>
</evidence>
<evidence type="ECO:0000256" key="5">
    <source>
        <dbReference type="ARBA" id="ARBA00022643"/>
    </source>
</evidence>
<evidence type="ECO:0000259" key="9">
    <source>
        <dbReference type="PROSITE" id="PS50902"/>
    </source>
</evidence>
<dbReference type="GO" id="GO:0010181">
    <property type="term" value="F:FMN binding"/>
    <property type="evidence" value="ECO:0007669"/>
    <property type="project" value="UniProtKB-UniRule"/>
</dbReference>
<dbReference type="InterPro" id="IPR050619">
    <property type="entry name" value="Flavodoxin"/>
</dbReference>
<keyword evidence="5 8" id="KW-0288">FMN</keyword>
<organism evidence="10 11">
    <name type="scientific">Balneicella halophila</name>
    <dbReference type="NCBI Taxonomy" id="1537566"/>
    <lineage>
        <taxon>Bacteria</taxon>
        <taxon>Pseudomonadati</taxon>
        <taxon>Bacteroidota</taxon>
        <taxon>Bacteroidia</taxon>
        <taxon>Bacteroidales</taxon>
        <taxon>Balneicellaceae</taxon>
        <taxon>Balneicella</taxon>
    </lineage>
</organism>
<comment type="cofactor">
    <cofactor evidence="1 8">
        <name>FMN</name>
        <dbReference type="ChEBI" id="CHEBI:58210"/>
    </cofactor>
</comment>
<accession>A0A7L4UST6</accession>
<dbReference type="SUPFAM" id="SSF52218">
    <property type="entry name" value="Flavoproteins"/>
    <property type="match status" value="1"/>
</dbReference>
<dbReference type="OrthoDB" id="9790745at2"/>
<dbReference type="InterPro" id="IPR008254">
    <property type="entry name" value="Flavodoxin/NO_synth"/>
</dbReference>
<keyword evidence="4 8" id="KW-0285">Flavoprotein</keyword>
<evidence type="ECO:0000256" key="4">
    <source>
        <dbReference type="ARBA" id="ARBA00022630"/>
    </source>
</evidence>
<comment type="caution">
    <text evidence="10">The sequence shown here is derived from an EMBL/GenBank/DDBJ whole genome shotgun (WGS) entry which is preliminary data.</text>
</comment>
<dbReference type="Pfam" id="PF00258">
    <property type="entry name" value="Flavodoxin_1"/>
    <property type="match status" value="1"/>
</dbReference>
<dbReference type="EMBL" id="QENZ01000003">
    <property type="protein sequence ID" value="PVX52602.1"/>
    <property type="molecule type" value="Genomic_DNA"/>
</dbReference>
<gene>
    <name evidence="10" type="ORF">C7377_0931</name>
</gene>
<evidence type="ECO:0000313" key="10">
    <source>
        <dbReference type="EMBL" id="PVX52602.1"/>
    </source>
</evidence>
<dbReference type="GO" id="GO:0009055">
    <property type="term" value="F:electron transfer activity"/>
    <property type="evidence" value="ECO:0007669"/>
    <property type="project" value="UniProtKB-UniRule"/>
</dbReference>
<dbReference type="NCBIfam" id="TIGR01752">
    <property type="entry name" value="flav_long"/>
    <property type="match status" value="1"/>
</dbReference>
<feature type="domain" description="Flavodoxin-like" evidence="9">
    <location>
        <begin position="3"/>
        <end position="161"/>
    </location>
</feature>
<dbReference type="InterPro" id="IPR001094">
    <property type="entry name" value="Flavdoxin-like"/>
</dbReference>
<dbReference type="PROSITE" id="PS00201">
    <property type="entry name" value="FLAVODOXIN"/>
    <property type="match status" value="1"/>
</dbReference>
<dbReference type="PANTHER" id="PTHR42809">
    <property type="entry name" value="FLAVODOXIN 2"/>
    <property type="match status" value="1"/>
</dbReference>
<protein>
    <recommendedName>
        <fullName evidence="8">Flavodoxin</fullName>
    </recommendedName>
</protein>
<reference evidence="10 11" key="1">
    <citation type="submission" date="2018-05" db="EMBL/GenBank/DDBJ databases">
        <title>Genomic Encyclopedia of Type Strains, Phase IV (KMG-IV): sequencing the most valuable type-strain genomes for metagenomic binning, comparative biology and taxonomic classification.</title>
        <authorList>
            <person name="Goeker M."/>
        </authorList>
    </citation>
    <scope>NUCLEOTIDE SEQUENCE [LARGE SCALE GENOMIC DNA]</scope>
    <source>
        <strain evidence="10 11">DSM 28579</strain>
    </source>
</reference>
<dbReference type="Gene3D" id="3.40.50.360">
    <property type="match status" value="1"/>
</dbReference>
<keyword evidence="6 8" id="KW-0249">Electron transport</keyword>
<comment type="function">
    <text evidence="8">Low-potential electron donor to a number of redox enzymes.</text>
</comment>
<evidence type="ECO:0000256" key="6">
    <source>
        <dbReference type="ARBA" id="ARBA00022982"/>
    </source>
</evidence>
<name>A0A7L4UST6_BALHA</name>
<evidence type="ECO:0000256" key="7">
    <source>
        <dbReference type="ARBA" id="ARBA00023231"/>
    </source>
</evidence>
<dbReference type="InterPro" id="IPR029039">
    <property type="entry name" value="Flavoprotein-like_sf"/>
</dbReference>